<dbReference type="OrthoDB" id="1090269at2759"/>
<dbReference type="Proteomes" id="UP000489600">
    <property type="component" value="Unassembled WGS sequence"/>
</dbReference>
<organism evidence="4 5">
    <name type="scientific">Arabis nemorensis</name>
    <dbReference type="NCBI Taxonomy" id="586526"/>
    <lineage>
        <taxon>Eukaryota</taxon>
        <taxon>Viridiplantae</taxon>
        <taxon>Streptophyta</taxon>
        <taxon>Embryophyta</taxon>
        <taxon>Tracheophyta</taxon>
        <taxon>Spermatophyta</taxon>
        <taxon>Magnoliopsida</taxon>
        <taxon>eudicotyledons</taxon>
        <taxon>Gunneridae</taxon>
        <taxon>Pentapetalae</taxon>
        <taxon>rosids</taxon>
        <taxon>malvids</taxon>
        <taxon>Brassicales</taxon>
        <taxon>Brassicaceae</taxon>
        <taxon>Arabideae</taxon>
        <taxon>Arabis</taxon>
    </lineage>
</organism>
<feature type="domain" description="MATH" evidence="3">
    <location>
        <begin position="6"/>
        <end position="131"/>
    </location>
</feature>
<dbReference type="AlphaFoldDB" id="A0A565BXL2"/>
<dbReference type="InterPro" id="IPR050804">
    <property type="entry name" value="MCC"/>
</dbReference>
<keyword evidence="1 2" id="KW-0175">Coiled coil</keyword>
<dbReference type="PANTHER" id="PTHR46236">
    <property type="entry name" value="TRAF-LIKE SUPERFAMILY PROTEIN"/>
    <property type="match status" value="1"/>
</dbReference>
<dbReference type="CDD" id="cd00121">
    <property type="entry name" value="MATH"/>
    <property type="match status" value="1"/>
</dbReference>
<evidence type="ECO:0000259" key="3">
    <source>
        <dbReference type="PROSITE" id="PS50144"/>
    </source>
</evidence>
<evidence type="ECO:0000313" key="5">
    <source>
        <dbReference type="Proteomes" id="UP000489600"/>
    </source>
</evidence>
<evidence type="ECO:0000256" key="2">
    <source>
        <dbReference type="SAM" id="Coils"/>
    </source>
</evidence>
<dbReference type="EMBL" id="CABITT030000005">
    <property type="protein sequence ID" value="VVB06160.1"/>
    <property type="molecule type" value="Genomic_DNA"/>
</dbReference>
<keyword evidence="5" id="KW-1185">Reference proteome</keyword>
<dbReference type="SMART" id="SM00061">
    <property type="entry name" value="MATH"/>
    <property type="match status" value="1"/>
</dbReference>
<dbReference type="PROSITE" id="PS50144">
    <property type="entry name" value="MATH"/>
    <property type="match status" value="1"/>
</dbReference>
<name>A0A565BXL2_9BRAS</name>
<dbReference type="Gene3D" id="2.60.210.10">
    <property type="entry name" value="Apoptosis, Tumor Necrosis Factor Receptor Associated Protein 2, Chain A"/>
    <property type="match status" value="1"/>
</dbReference>
<dbReference type="PANTHER" id="PTHR46236:SF7">
    <property type="entry name" value="PROTEIN RESTRICTED TEV MOVEMENT 3"/>
    <property type="match status" value="1"/>
</dbReference>
<feature type="coiled-coil region" evidence="2">
    <location>
        <begin position="250"/>
        <end position="284"/>
    </location>
</feature>
<evidence type="ECO:0000256" key="1">
    <source>
        <dbReference type="ARBA" id="ARBA00023054"/>
    </source>
</evidence>
<dbReference type="InterPro" id="IPR002083">
    <property type="entry name" value="MATH/TRAF_dom"/>
</dbReference>
<accession>A0A565BXL2</accession>
<reference evidence="4" key="1">
    <citation type="submission" date="2019-07" db="EMBL/GenBank/DDBJ databases">
        <authorList>
            <person name="Dittberner H."/>
        </authorList>
    </citation>
    <scope>NUCLEOTIDE SEQUENCE [LARGE SCALE GENOMIC DNA]</scope>
</reference>
<proteinExistence type="predicted"/>
<dbReference type="SUPFAM" id="SSF49599">
    <property type="entry name" value="TRAF domain-like"/>
    <property type="match status" value="1"/>
</dbReference>
<gene>
    <name evidence="4" type="ORF">ANE_LOCUS16604</name>
</gene>
<dbReference type="Pfam" id="PF22486">
    <property type="entry name" value="MATH_2"/>
    <property type="match status" value="1"/>
</dbReference>
<dbReference type="InterPro" id="IPR008974">
    <property type="entry name" value="TRAF-like"/>
</dbReference>
<comment type="caution">
    <text evidence="4">The sequence shown here is derived from an EMBL/GenBank/DDBJ whole genome shotgun (WGS) entry which is preliminary data.</text>
</comment>
<sequence length="298" mass="34268">MGKQFNKKITWVINNFSSLKSEKIYSDDFFVDGCKWHLVAYPKGNNVDYLSLYLEVANHGSLPIGWRRHAKWSFTMVNQRLEKLSRRYELKQWFEQNATNWGRPSLFPLNELHAKDSGFLVNGELKIAVEIDVLEVIGKLVVAEETSTITEIIDANGFQLLPSQAKSVSLVFERHPEIATEFRPKNQNLKTAYMSFLLSLIESMCHSPHELSKDDFYDAYAALGFMRDAGFKLDWLEKKLVEVSEKKENEEVCETGLQEMEEELKGLKQKCADMETLVKKEKERVSAAKAPRSFADVV</sequence>
<evidence type="ECO:0000313" key="4">
    <source>
        <dbReference type="EMBL" id="VVB06160.1"/>
    </source>
</evidence>
<protein>
    <recommendedName>
        <fullName evidence="3">MATH domain-containing protein</fullName>
    </recommendedName>
</protein>